<reference evidence="3 4" key="1">
    <citation type="submission" date="2018-03" db="EMBL/GenBank/DDBJ databases">
        <title>Genomic Encyclopedia of Type Strains, Phase III (KMG-III): the genomes of soil and plant-associated and newly described type strains.</title>
        <authorList>
            <person name="Whitman W."/>
        </authorList>
    </citation>
    <scope>NUCLEOTIDE SEQUENCE [LARGE SCALE GENOMIC DNA]</scope>
    <source>
        <strain evidence="3 4">CGMCC 1.12700</strain>
    </source>
</reference>
<evidence type="ECO:0000256" key="1">
    <source>
        <dbReference type="ARBA" id="ARBA00023125"/>
    </source>
</evidence>
<dbReference type="Pfam" id="PF01381">
    <property type="entry name" value="HTH_3"/>
    <property type="match status" value="1"/>
</dbReference>
<dbReference type="RefSeq" id="WP_106522555.1">
    <property type="nucleotide sequence ID" value="NZ_PYGD01000002.1"/>
</dbReference>
<dbReference type="Proteomes" id="UP000240572">
    <property type="component" value="Unassembled WGS sequence"/>
</dbReference>
<name>A0A2P8D8L5_9BACT</name>
<dbReference type="EMBL" id="PYGD01000002">
    <property type="protein sequence ID" value="PSK93560.1"/>
    <property type="molecule type" value="Genomic_DNA"/>
</dbReference>
<evidence type="ECO:0000313" key="3">
    <source>
        <dbReference type="EMBL" id="PSK93560.1"/>
    </source>
</evidence>
<sequence length="72" mass="8084">MTIGNRIKAIRMDRNFTQKYIAAALGMSHANYGKFENGKINMSRGRIDLIADLLDVDVAEILAPEQETLQEC</sequence>
<protein>
    <submittedName>
        <fullName evidence="3">Helix-turn-helix protein</fullName>
    </submittedName>
</protein>
<evidence type="ECO:0000259" key="2">
    <source>
        <dbReference type="PROSITE" id="PS50943"/>
    </source>
</evidence>
<dbReference type="InterPro" id="IPR050807">
    <property type="entry name" value="TransReg_Diox_bact_type"/>
</dbReference>
<organism evidence="3 4">
    <name type="scientific">Taibaiella chishuiensis</name>
    <dbReference type="NCBI Taxonomy" id="1434707"/>
    <lineage>
        <taxon>Bacteria</taxon>
        <taxon>Pseudomonadati</taxon>
        <taxon>Bacteroidota</taxon>
        <taxon>Chitinophagia</taxon>
        <taxon>Chitinophagales</taxon>
        <taxon>Chitinophagaceae</taxon>
        <taxon>Taibaiella</taxon>
    </lineage>
</organism>
<dbReference type="SMART" id="SM00530">
    <property type="entry name" value="HTH_XRE"/>
    <property type="match status" value="1"/>
</dbReference>
<keyword evidence="4" id="KW-1185">Reference proteome</keyword>
<gene>
    <name evidence="3" type="ORF">B0I18_102530</name>
</gene>
<feature type="domain" description="HTH cro/C1-type" evidence="2">
    <location>
        <begin position="7"/>
        <end position="61"/>
    </location>
</feature>
<dbReference type="SUPFAM" id="SSF47413">
    <property type="entry name" value="lambda repressor-like DNA-binding domains"/>
    <property type="match status" value="1"/>
</dbReference>
<keyword evidence="1" id="KW-0238">DNA-binding</keyword>
<dbReference type="InterPro" id="IPR001387">
    <property type="entry name" value="Cro/C1-type_HTH"/>
</dbReference>
<dbReference type="OrthoDB" id="798409at2"/>
<dbReference type="CDD" id="cd00093">
    <property type="entry name" value="HTH_XRE"/>
    <property type="match status" value="1"/>
</dbReference>
<dbReference type="Gene3D" id="1.10.260.40">
    <property type="entry name" value="lambda repressor-like DNA-binding domains"/>
    <property type="match status" value="1"/>
</dbReference>
<proteinExistence type="predicted"/>
<dbReference type="GO" id="GO:0005829">
    <property type="term" value="C:cytosol"/>
    <property type="evidence" value="ECO:0007669"/>
    <property type="project" value="TreeGrafter"/>
</dbReference>
<dbReference type="InterPro" id="IPR010982">
    <property type="entry name" value="Lambda_DNA-bd_dom_sf"/>
</dbReference>
<evidence type="ECO:0000313" key="4">
    <source>
        <dbReference type="Proteomes" id="UP000240572"/>
    </source>
</evidence>
<dbReference type="GO" id="GO:0003700">
    <property type="term" value="F:DNA-binding transcription factor activity"/>
    <property type="evidence" value="ECO:0007669"/>
    <property type="project" value="TreeGrafter"/>
</dbReference>
<dbReference type="PANTHER" id="PTHR46797:SF1">
    <property type="entry name" value="METHYLPHOSPHONATE SYNTHASE"/>
    <property type="match status" value="1"/>
</dbReference>
<dbReference type="GO" id="GO:0003677">
    <property type="term" value="F:DNA binding"/>
    <property type="evidence" value="ECO:0007669"/>
    <property type="project" value="UniProtKB-KW"/>
</dbReference>
<comment type="caution">
    <text evidence="3">The sequence shown here is derived from an EMBL/GenBank/DDBJ whole genome shotgun (WGS) entry which is preliminary data.</text>
</comment>
<accession>A0A2P8D8L5</accession>
<dbReference type="PANTHER" id="PTHR46797">
    <property type="entry name" value="HTH-TYPE TRANSCRIPTIONAL REGULATOR"/>
    <property type="match status" value="1"/>
</dbReference>
<dbReference type="PROSITE" id="PS50943">
    <property type="entry name" value="HTH_CROC1"/>
    <property type="match status" value="1"/>
</dbReference>
<dbReference type="AlphaFoldDB" id="A0A2P8D8L5"/>